<keyword evidence="1" id="KW-1015">Disulfide bond</keyword>
<reference evidence="3" key="2">
    <citation type="submission" date="2025-09" db="UniProtKB">
        <authorList>
            <consortium name="Ensembl"/>
        </authorList>
    </citation>
    <scope>IDENTIFICATION</scope>
</reference>
<dbReference type="PANTHER" id="PTHR46839">
    <property type="entry name" value="SUSHI DOMAIN-CONTAINING PROTEIN 6"/>
    <property type="match status" value="1"/>
</dbReference>
<dbReference type="Ensembl" id="ENSSANT00000060455.1">
    <property type="protein sequence ID" value="ENSSANP00000056804.1"/>
    <property type="gene ID" value="ENSSANG00000028466.1"/>
</dbReference>
<dbReference type="CDD" id="cd00033">
    <property type="entry name" value="CCP"/>
    <property type="match status" value="1"/>
</dbReference>
<dbReference type="InterPro" id="IPR042866">
    <property type="entry name" value="SUSD6"/>
</dbReference>
<dbReference type="InterPro" id="IPR000436">
    <property type="entry name" value="Sushi_SCR_CCP_dom"/>
</dbReference>
<dbReference type="SUPFAM" id="SSF57535">
    <property type="entry name" value="Complement control module/SCR domain"/>
    <property type="match status" value="1"/>
</dbReference>
<feature type="transmembrane region" description="Helical" evidence="2">
    <location>
        <begin position="57"/>
        <end position="79"/>
    </location>
</feature>
<dbReference type="PANTHER" id="PTHR46839:SF1">
    <property type="entry name" value="SUSHI DOMAIN-CONTAINING 6"/>
    <property type="match status" value="1"/>
</dbReference>
<keyword evidence="4" id="KW-1185">Reference proteome</keyword>
<dbReference type="Gene3D" id="2.10.70.10">
    <property type="entry name" value="Complement Module, domain 1"/>
    <property type="match status" value="1"/>
</dbReference>
<keyword evidence="2" id="KW-0812">Transmembrane</keyword>
<evidence type="ECO:0000256" key="1">
    <source>
        <dbReference type="ARBA" id="ARBA00023157"/>
    </source>
</evidence>
<sequence>LEPENGGYNCHPSPCHRLAQGTVIEFFCDEGYILKGGYHFRTCDNGEWKLPMQISSLSIVASTASTVAFILLLVVLFVFSREQGVSGQPTSIMVEGVQVSLPSYEEAVYGAGGSSVPPPESRVQIVLSEGPQAEGLNEPLEQAQASYTNAFKQSVQNSANIKETRLITSEIAERTETRVAFSVNYSFSVFRF</sequence>
<organism evidence="3 4">
    <name type="scientific">Sinocyclocheilus anshuiensis</name>
    <dbReference type="NCBI Taxonomy" id="1608454"/>
    <lineage>
        <taxon>Eukaryota</taxon>
        <taxon>Metazoa</taxon>
        <taxon>Chordata</taxon>
        <taxon>Craniata</taxon>
        <taxon>Vertebrata</taxon>
        <taxon>Euteleostomi</taxon>
        <taxon>Actinopterygii</taxon>
        <taxon>Neopterygii</taxon>
        <taxon>Teleostei</taxon>
        <taxon>Ostariophysi</taxon>
        <taxon>Cypriniformes</taxon>
        <taxon>Cyprinidae</taxon>
        <taxon>Cyprininae</taxon>
        <taxon>Sinocyclocheilus</taxon>
    </lineage>
</organism>
<dbReference type="AlphaFoldDB" id="A0A671PD80"/>
<evidence type="ECO:0000256" key="2">
    <source>
        <dbReference type="SAM" id="Phobius"/>
    </source>
</evidence>
<keyword evidence="2" id="KW-1133">Transmembrane helix</keyword>
<accession>A0A671PD80</accession>
<evidence type="ECO:0000313" key="4">
    <source>
        <dbReference type="Proteomes" id="UP000472260"/>
    </source>
</evidence>
<proteinExistence type="predicted"/>
<evidence type="ECO:0000313" key="3">
    <source>
        <dbReference type="Ensembl" id="ENSSANP00000056804.1"/>
    </source>
</evidence>
<dbReference type="Proteomes" id="UP000472260">
    <property type="component" value="Unassembled WGS sequence"/>
</dbReference>
<dbReference type="InterPro" id="IPR035976">
    <property type="entry name" value="Sushi/SCR/CCP_sf"/>
</dbReference>
<name>A0A671PD80_9TELE</name>
<reference evidence="3" key="1">
    <citation type="submission" date="2025-08" db="UniProtKB">
        <authorList>
            <consortium name="Ensembl"/>
        </authorList>
    </citation>
    <scope>IDENTIFICATION</scope>
</reference>
<keyword evidence="2" id="KW-0472">Membrane</keyword>
<dbReference type="GO" id="GO:0006974">
    <property type="term" value="P:DNA damage response"/>
    <property type="evidence" value="ECO:0007669"/>
    <property type="project" value="TreeGrafter"/>
</dbReference>
<protein>
    <submittedName>
        <fullName evidence="3">Sushi domain containing 6</fullName>
    </submittedName>
</protein>